<accession>B5VTV7</accession>
<dbReference type="InterPro" id="IPR007185">
    <property type="entry name" value="DNA_pol_a/d/e_bsu"/>
</dbReference>
<feature type="compositionally biased region" description="Acidic residues" evidence="8">
    <location>
        <begin position="119"/>
        <end position="129"/>
    </location>
</feature>
<protein>
    <recommendedName>
        <fullName evidence="3">DNA polymerase epsilon subunit B</fullName>
    </recommendedName>
    <alternativeName>
        <fullName evidence="7">DNA polymerase II subunit 2</fullName>
    </alternativeName>
</protein>
<evidence type="ECO:0000256" key="4">
    <source>
        <dbReference type="ARBA" id="ARBA00022705"/>
    </source>
</evidence>
<sequence length="692" mass="78807">MCEMFGSGNVLPVKIQPPLLRPLAYRVLSRKYGLSIKSDGLSALAEFVGTNIGANWRQGPATIKFLEQFAAVWKQQERGLFIDQSGVKEVIQEMKEREKVEWSHEHPIQHEENILGRTDDDENNSDDEMPIAADSSLQNVSLSSPMRQPTERDEYKQPFKPESSKALDWRDYFKVINASQQQRFSYNPHKMQFIFVPNKKQNGLGGIAGFLPDIEDKVQMFLTRYYLTNDRVMRNENFQNSDMFNPLSSMVSLQNELSNTNRQQQSSSMSITPIKNLLGRDAQNFLLLGLLNKNFKGNWSLEDPSGSVEIDISQTIPTQGHYYVPGCMVLVEGIYYSVGNKFHVTSMTLPPGERREITLETIGNLDLLGIHGISNNNFIARLDKDLKIRLHLLEKELTDHKFVILGANLFLDDLKIMTALSKILQKLNDDPPTLLIWQGSFTSVPVFASMSSRNISSSTQYKNNFDALATLLSRFDNLTENTTMIFIPGPNDLWGSMVSLGASGTLPQDPIPSAFTKKINKVCRNVVWSSNPTRIAYLSQEIVIFRDDLSGRFKRHRLEFPFNESEDFYTENDNMMSKDTDIVPIDQLVKEPDQLPQKVQETRKLVKTILDQGHLSPFLDSLRPISWDLDHTLTLCPIPSTMVLCDITSAQFDLTYNGCKVINPGSFIHNRRARYMEYVPSSKKTIQEEIYI</sequence>
<evidence type="ECO:0000256" key="6">
    <source>
        <dbReference type="ARBA" id="ARBA00023242"/>
    </source>
</evidence>
<proteinExistence type="inferred from homology"/>
<evidence type="ECO:0000256" key="8">
    <source>
        <dbReference type="SAM" id="MobiDB-lite"/>
    </source>
</evidence>
<keyword evidence="4" id="KW-0235">DNA replication</keyword>
<feature type="compositionally biased region" description="Basic and acidic residues" evidence="8">
    <location>
        <begin position="101"/>
        <end position="118"/>
    </location>
</feature>
<dbReference type="PANTHER" id="PTHR12708">
    <property type="entry name" value="DNA POLYMERASE EPSILON SUBUNIT B"/>
    <property type="match status" value="1"/>
</dbReference>
<feature type="compositionally biased region" description="Basic and acidic residues" evidence="8">
    <location>
        <begin position="149"/>
        <end position="158"/>
    </location>
</feature>
<dbReference type="PANTHER" id="PTHR12708:SF0">
    <property type="entry name" value="DNA POLYMERASE EPSILON SUBUNIT 2"/>
    <property type="match status" value="1"/>
</dbReference>
<evidence type="ECO:0000313" key="11">
    <source>
        <dbReference type="Proteomes" id="UP000008988"/>
    </source>
</evidence>
<dbReference type="Pfam" id="PF04042">
    <property type="entry name" value="DNA_pol_E_B"/>
    <property type="match status" value="1"/>
</dbReference>
<feature type="compositionally biased region" description="Polar residues" evidence="8">
    <location>
        <begin position="135"/>
        <end position="147"/>
    </location>
</feature>
<feature type="domain" description="DNA polymerase alpha/delta/epsilon subunit B" evidence="9">
    <location>
        <begin position="403"/>
        <end position="653"/>
    </location>
</feature>
<evidence type="ECO:0000256" key="7">
    <source>
        <dbReference type="ARBA" id="ARBA00032930"/>
    </source>
</evidence>
<reference evidence="10 11" key="1">
    <citation type="journal article" date="2008" name="FEMS Yeast Res.">
        <title>Comparative genome analysis of a Saccharomyces cerevisiae wine strain.</title>
        <authorList>
            <person name="Borneman A.R."/>
            <person name="Forgan A.H."/>
            <person name="Pretorius I.S."/>
            <person name="Chambers P.J."/>
        </authorList>
    </citation>
    <scope>NUCLEOTIDE SEQUENCE [LARGE SCALE GENOMIC DNA]</scope>
    <source>
        <strain evidence="10 11">AWRI1631</strain>
    </source>
</reference>
<dbReference type="GO" id="GO:0003677">
    <property type="term" value="F:DNA binding"/>
    <property type="evidence" value="ECO:0007669"/>
    <property type="project" value="UniProtKB-KW"/>
</dbReference>
<dbReference type="GO" id="GO:0042276">
    <property type="term" value="P:error-prone translesion synthesis"/>
    <property type="evidence" value="ECO:0007669"/>
    <property type="project" value="TreeGrafter"/>
</dbReference>
<evidence type="ECO:0000313" key="10">
    <source>
        <dbReference type="EMBL" id="EDZ68632.1"/>
    </source>
</evidence>
<dbReference type="EMBL" id="ABSV01002449">
    <property type="protein sequence ID" value="EDZ68632.1"/>
    <property type="molecule type" value="Genomic_DNA"/>
</dbReference>
<comment type="caution">
    <text evidence="10">The sequence shown here is derived from an EMBL/GenBank/DDBJ whole genome shotgun (WGS) entry which is preliminary data.</text>
</comment>
<evidence type="ECO:0000256" key="5">
    <source>
        <dbReference type="ARBA" id="ARBA00023125"/>
    </source>
</evidence>
<gene>
    <name evidence="10" type="ORF">AWRI1631_164210</name>
</gene>
<evidence type="ECO:0000256" key="1">
    <source>
        <dbReference type="ARBA" id="ARBA00004123"/>
    </source>
</evidence>
<dbReference type="GO" id="GO:0006261">
    <property type="term" value="P:DNA-templated DNA replication"/>
    <property type="evidence" value="ECO:0007669"/>
    <property type="project" value="InterPro"/>
</dbReference>
<dbReference type="AlphaFoldDB" id="B5VTV7"/>
<dbReference type="GO" id="GO:0008622">
    <property type="term" value="C:epsilon DNA polymerase complex"/>
    <property type="evidence" value="ECO:0007669"/>
    <property type="project" value="InterPro"/>
</dbReference>
<feature type="region of interest" description="Disordered" evidence="8">
    <location>
        <begin position="101"/>
        <end position="158"/>
    </location>
</feature>
<evidence type="ECO:0000256" key="2">
    <source>
        <dbReference type="ARBA" id="ARBA00009560"/>
    </source>
</evidence>
<name>B5VTV7_YEAS6</name>
<keyword evidence="5" id="KW-0238">DNA-binding</keyword>
<dbReference type="InterPro" id="IPR016266">
    <property type="entry name" value="POLE2"/>
</dbReference>
<evidence type="ECO:0000256" key="3">
    <source>
        <dbReference type="ARBA" id="ARBA00016011"/>
    </source>
</evidence>
<dbReference type="Proteomes" id="UP000008988">
    <property type="component" value="Unassembled WGS sequence"/>
</dbReference>
<comment type="similarity">
    <text evidence="2">Belongs to the DNA polymerase epsilon subunit B family.</text>
</comment>
<dbReference type="OrthoDB" id="10254730at2759"/>
<evidence type="ECO:0000259" key="9">
    <source>
        <dbReference type="Pfam" id="PF04042"/>
    </source>
</evidence>
<organism evidence="10 11">
    <name type="scientific">Saccharomyces cerevisiae (strain AWRI1631)</name>
    <name type="common">Baker's yeast</name>
    <dbReference type="NCBI Taxonomy" id="545124"/>
    <lineage>
        <taxon>Eukaryota</taxon>
        <taxon>Fungi</taxon>
        <taxon>Dikarya</taxon>
        <taxon>Ascomycota</taxon>
        <taxon>Saccharomycotina</taxon>
        <taxon>Saccharomycetes</taxon>
        <taxon>Saccharomycetales</taxon>
        <taxon>Saccharomycetaceae</taxon>
        <taxon>Saccharomyces</taxon>
    </lineage>
</organism>
<keyword evidence="6" id="KW-0539">Nucleus</keyword>
<comment type="subcellular location">
    <subcellularLocation>
        <location evidence="1">Nucleus</location>
    </subcellularLocation>
</comment>